<organism evidence="1 2">
    <name type="scientific">Acinetobacter ursingii</name>
    <dbReference type="NCBI Taxonomy" id="108980"/>
    <lineage>
        <taxon>Bacteria</taxon>
        <taxon>Pseudomonadati</taxon>
        <taxon>Pseudomonadota</taxon>
        <taxon>Gammaproteobacteria</taxon>
        <taxon>Moraxellales</taxon>
        <taxon>Moraxellaceae</taxon>
        <taxon>Acinetobacter</taxon>
    </lineage>
</organism>
<evidence type="ECO:0000313" key="2">
    <source>
        <dbReference type="Proteomes" id="UP001164064"/>
    </source>
</evidence>
<reference evidence="1" key="1">
    <citation type="journal article" date="2022" name="J Glob Antimicrob Resist">
        <title>Comparative analysis of IMP-4- and OXA-58-containing plasmids of three carbapenemase-producing Acinetobacter ursingii strains in the Netherlands.</title>
        <authorList>
            <person name="Hendrickx A.P.A."/>
            <person name="Schade R.P."/>
            <person name="Landman F."/>
            <person name="Bosch T."/>
            <person name="Schouls L.M."/>
            <person name="van Dijk K."/>
        </authorList>
    </citation>
    <scope>NUCLEOTIDE SEQUENCE</scope>
    <source>
        <strain evidence="1">RIVM_C010559</strain>
    </source>
</reference>
<evidence type="ECO:0000313" key="1">
    <source>
        <dbReference type="EMBL" id="UYF72034.1"/>
    </source>
</evidence>
<dbReference type="Proteomes" id="UP001164064">
    <property type="component" value="Chromosome"/>
</dbReference>
<accession>A0AA46NQY7</accession>
<protein>
    <submittedName>
        <fullName evidence="1">Uncharacterized protein</fullName>
    </submittedName>
</protein>
<sequence>MNILSNISAQIAQLTTGETWTLSAQDLYMSRDDFSSLSIFLKQESQNGTFSVEIPETLKSWLGSTSLTVTKH</sequence>
<name>A0AA46NQY7_9GAMM</name>
<gene>
    <name evidence="1" type="ORF">LSO60_01735</name>
</gene>
<dbReference type="AlphaFoldDB" id="A0AA46NQY7"/>
<dbReference type="EMBL" id="CP089051">
    <property type="protein sequence ID" value="UYF72034.1"/>
    <property type="molecule type" value="Genomic_DNA"/>
</dbReference>
<proteinExistence type="predicted"/>
<dbReference type="RefSeq" id="WP_263512765.1">
    <property type="nucleotide sequence ID" value="NZ_CP089051.1"/>
</dbReference>